<dbReference type="EMBL" id="CP113836">
    <property type="protein sequence ID" value="WAL66583.1"/>
    <property type="molecule type" value="Genomic_DNA"/>
</dbReference>
<evidence type="ECO:0000313" key="11">
    <source>
        <dbReference type="Proteomes" id="UP001163203"/>
    </source>
</evidence>
<keyword evidence="7" id="KW-0131">Cell cycle</keyword>
<sequence>MALTVEDVRAVEFGNAPVGRRGYAKHEVDRFVERIAKTLAGEGDLTAAEVHHVLFGKPMLGKRGYDEREVDEFLDAVEEELAHRTGHAHRLPSARGEGDAPTSHAVPTPAQFPAKTR</sequence>
<protein>
    <recommendedName>
        <fullName evidence="3">Cell wall synthesis protein Wag31</fullName>
    </recommendedName>
    <alternativeName>
        <fullName evidence="8">Antigen 84</fullName>
    </alternativeName>
</protein>
<evidence type="ECO:0000256" key="5">
    <source>
        <dbReference type="ARBA" id="ARBA00022618"/>
    </source>
</evidence>
<evidence type="ECO:0000313" key="10">
    <source>
        <dbReference type="EMBL" id="WAL66583.1"/>
    </source>
</evidence>
<dbReference type="Proteomes" id="UP001163203">
    <property type="component" value="Chromosome"/>
</dbReference>
<comment type="subcellular location">
    <subcellularLocation>
        <location evidence="1">Cytoplasm</location>
    </subcellularLocation>
</comment>
<comment type="similarity">
    <text evidence="2">Belongs to the DivIVA family.</text>
</comment>
<dbReference type="Gene3D" id="6.10.250.660">
    <property type="match status" value="2"/>
</dbReference>
<evidence type="ECO:0000256" key="1">
    <source>
        <dbReference type="ARBA" id="ARBA00004496"/>
    </source>
</evidence>
<evidence type="ECO:0000256" key="3">
    <source>
        <dbReference type="ARBA" id="ARBA00018787"/>
    </source>
</evidence>
<evidence type="ECO:0000256" key="9">
    <source>
        <dbReference type="SAM" id="MobiDB-lite"/>
    </source>
</evidence>
<proteinExistence type="inferred from homology"/>
<dbReference type="InterPro" id="IPR019933">
    <property type="entry name" value="DivIVA_domain"/>
</dbReference>
<keyword evidence="6" id="KW-0175">Coiled coil</keyword>
<name>A0ABY7B5X1_9PSEU</name>
<feature type="region of interest" description="Disordered" evidence="9">
    <location>
        <begin position="82"/>
        <end position="117"/>
    </location>
</feature>
<evidence type="ECO:0000256" key="8">
    <source>
        <dbReference type="ARBA" id="ARBA00031737"/>
    </source>
</evidence>
<dbReference type="PANTHER" id="PTHR35794">
    <property type="entry name" value="CELL DIVISION PROTEIN DIVIVA"/>
    <property type="match status" value="1"/>
</dbReference>
<reference evidence="10" key="1">
    <citation type="submission" date="2022-11" db="EMBL/GenBank/DDBJ databases">
        <authorList>
            <person name="Mo P."/>
        </authorList>
    </citation>
    <scope>NUCLEOTIDE SEQUENCE</scope>
    <source>
        <strain evidence="10">HUAS 11-8</strain>
    </source>
</reference>
<evidence type="ECO:0000256" key="2">
    <source>
        <dbReference type="ARBA" id="ARBA00009008"/>
    </source>
</evidence>
<dbReference type="RefSeq" id="WP_268756716.1">
    <property type="nucleotide sequence ID" value="NZ_CP113836.1"/>
</dbReference>
<accession>A0ABY7B5X1</accession>
<keyword evidence="11" id="KW-1185">Reference proteome</keyword>
<dbReference type="NCBIfam" id="TIGR03544">
    <property type="entry name" value="DivI1A_domain"/>
    <property type="match status" value="2"/>
</dbReference>
<organism evidence="10 11">
    <name type="scientific">Amycolatopsis cynarae</name>
    <dbReference type="NCBI Taxonomy" id="2995223"/>
    <lineage>
        <taxon>Bacteria</taxon>
        <taxon>Bacillati</taxon>
        <taxon>Actinomycetota</taxon>
        <taxon>Actinomycetes</taxon>
        <taxon>Pseudonocardiales</taxon>
        <taxon>Pseudonocardiaceae</taxon>
        <taxon>Amycolatopsis</taxon>
    </lineage>
</organism>
<gene>
    <name evidence="10" type="ORF">ORV05_01830</name>
</gene>
<keyword evidence="5" id="KW-0132">Cell division</keyword>
<evidence type="ECO:0000256" key="6">
    <source>
        <dbReference type="ARBA" id="ARBA00023054"/>
    </source>
</evidence>
<evidence type="ECO:0000256" key="4">
    <source>
        <dbReference type="ARBA" id="ARBA00022490"/>
    </source>
</evidence>
<keyword evidence="4" id="KW-0963">Cytoplasm</keyword>
<dbReference type="InterPro" id="IPR007793">
    <property type="entry name" value="DivIVA_fam"/>
</dbReference>
<dbReference type="PANTHER" id="PTHR35794:SF2">
    <property type="entry name" value="CELL DIVISION PROTEIN DIVIVA"/>
    <property type="match status" value="1"/>
</dbReference>
<evidence type="ECO:0000256" key="7">
    <source>
        <dbReference type="ARBA" id="ARBA00023306"/>
    </source>
</evidence>